<dbReference type="InterPro" id="IPR021530">
    <property type="entry name" value="AllH-like"/>
</dbReference>
<evidence type="ECO:0000313" key="4">
    <source>
        <dbReference type="Proteomes" id="UP000050502"/>
    </source>
</evidence>
<proteinExistence type="predicted"/>
<protein>
    <recommendedName>
        <fullName evidence="5">DUF2877 domain-containing protein</fullName>
    </recommendedName>
</protein>
<dbReference type="EMBL" id="BBZA01000211">
    <property type="protein sequence ID" value="GAP63905.1"/>
    <property type="molecule type" value="Genomic_DNA"/>
</dbReference>
<comment type="caution">
    <text evidence="1">The sequence shown here is derived from an EMBL/GenBank/DDBJ whole genome shotgun (WGS) entry which is preliminary data.</text>
</comment>
<dbReference type="EMBL" id="LGKN01000003">
    <property type="protein sequence ID" value="KPL89321.1"/>
    <property type="molecule type" value="Genomic_DNA"/>
</dbReference>
<dbReference type="Pfam" id="PF11392">
    <property type="entry name" value="AllH"/>
    <property type="match status" value="1"/>
</dbReference>
<evidence type="ECO:0008006" key="5">
    <source>
        <dbReference type="Google" id="ProtNLM"/>
    </source>
</evidence>
<dbReference type="Proteomes" id="UP000050502">
    <property type="component" value="Unassembled WGS sequence"/>
</dbReference>
<reference evidence="1" key="1">
    <citation type="journal article" date="2015" name="Genome Announc.">
        <title>Draft Genome Sequence of a Heterotrophic Facultative Anaerobic Thermophilic Bacterium, Ardenticatena maritima Strain 110ST.</title>
        <authorList>
            <person name="Kawaichi S."/>
            <person name="Yoshida T."/>
            <person name="Sako Y."/>
            <person name="Nakamura R."/>
        </authorList>
    </citation>
    <scope>NUCLEOTIDE SEQUENCE [LARGE SCALE GENOMIC DNA]</scope>
    <source>
        <strain evidence="1">110S</strain>
    </source>
</reference>
<reference evidence="2 4" key="2">
    <citation type="submission" date="2015-07" db="EMBL/GenBank/DDBJ databases">
        <title>Whole genome sequence of Ardenticatena maritima DSM 23922.</title>
        <authorList>
            <person name="Hemp J."/>
            <person name="Ward L.M."/>
            <person name="Pace L.A."/>
            <person name="Fischer W.W."/>
        </authorList>
    </citation>
    <scope>NUCLEOTIDE SEQUENCE [LARGE SCALE GENOMIC DNA]</scope>
    <source>
        <strain evidence="2 4">110S</strain>
    </source>
</reference>
<gene>
    <name evidence="1" type="ORF">ARMA_2328</name>
    <name evidence="2" type="ORF">SE16_02315</name>
</gene>
<dbReference type="RefSeq" id="WP_054493683.1">
    <property type="nucleotide sequence ID" value="NZ_BBZA01000211.1"/>
</dbReference>
<evidence type="ECO:0000313" key="1">
    <source>
        <dbReference type="EMBL" id="GAP63905.1"/>
    </source>
</evidence>
<name>A0A0M8K8G4_9CHLR</name>
<evidence type="ECO:0000313" key="3">
    <source>
        <dbReference type="Proteomes" id="UP000037784"/>
    </source>
</evidence>
<organism evidence="1 3">
    <name type="scientific">Ardenticatena maritima</name>
    <dbReference type="NCBI Taxonomy" id="872965"/>
    <lineage>
        <taxon>Bacteria</taxon>
        <taxon>Bacillati</taxon>
        <taxon>Chloroflexota</taxon>
        <taxon>Ardenticatenia</taxon>
        <taxon>Ardenticatenales</taxon>
        <taxon>Ardenticatenaceae</taxon>
        <taxon>Ardenticatena</taxon>
    </lineage>
</organism>
<dbReference type="AlphaFoldDB" id="A0A0M8K8G4"/>
<accession>A0A0M8K8G4</accession>
<keyword evidence="3" id="KW-1185">Reference proteome</keyword>
<dbReference type="Proteomes" id="UP000037784">
    <property type="component" value="Unassembled WGS sequence"/>
</dbReference>
<reference evidence="3" key="3">
    <citation type="submission" date="2015-08" db="EMBL/GenBank/DDBJ databases">
        <title>Draft Genome Sequence of a Heterotrophic Facultative Anaerobic Bacterium Ardenticatena maritima Strain 110S.</title>
        <authorList>
            <person name="Kawaichi S."/>
            <person name="Yoshida T."/>
            <person name="Sako Y."/>
            <person name="Nakamura R."/>
        </authorList>
    </citation>
    <scope>NUCLEOTIDE SEQUENCE [LARGE SCALE GENOMIC DNA]</scope>
    <source>
        <strain evidence="3">110S</strain>
    </source>
</reference>
<sequence length="288" mass="31528">MTDDVEQIAIIRAERAGAPLRRWMRACSPPYVHVVARFDQTLLLEAQRGRPLLAVTTRAYAGPFRLVVARLPQWREGASIAVTPTGLVGEGVKVAWPTEWWNPRPKPRMLTPHARESAAADLALAIARLDTPDDPFFERLEAEWSHVLAAIHRYPVHTAEATLSPLVGYGNGLTPAGDDFLQAVLVTLASGDEHDRARFRVVWRALAHHLRATTPLAAHFLREAGAGWGYEPLNALLDTLPTVPFARVEALAAVGASSGVAALWGVLAALSRETPASFDDQPPLWFRT</sequence>
<evidence type="ECO:0000313" key="2">
    <source>
        <dbReference type="EMBL" id="KPL89321.1"/>
    </source>
</evidence>
<dbReference type="OrthoDB" id="4933449at2"/>